<dbReference type="Gene3D" id="1.20.1330.10">
    <property type="entry name" value="f41 fragment of flagellin, N-terminal domain"/>
    <property type="match status" value="1"/>
</dbReference>
<dbReference type="InterPro" id="IPR040026">
    <property type="entry name" value="FliD"/>
</dbReference>
<dbReference type="PANTHER" id="PTHR30288">
    <property type="entry name" value="FLAGELLAR CAP/ASSEMBLY PROTEIN FLID"/>
    <property type="match status" value="1"/>
</dbReference>
<proteinExistence type="predicted"/>
<dbReference type="PANTHER" id="PTHR30288:SF0">
    <property type="entry name" value="FLAGELLAR HOOK-ASSOCIATED PROTEIN 2"/>
    <property type="match status" value="1"/>
</dbReference>
<reference evidence="2 3" key="1">
    <citation type="submission" date="2020-08" db="EMBL/GenBank/DDBJ databases">
        <title>Genome public.</title>
        <authorList>
            <person name="Liu C."/>
            <person name="Sun Q."/>
        </authorList>
    </citation>
    <scope>NUCLEOTIDE SEQUENCE [LARGE SCALE GENOMIC DNA]</scope>
    <source>
        <strain evidence="2 3">NSJ-43</strain>
    </source>
</reference>
<accession>A0ABR7G4G6</accession>
<sequence length="421" mass="47021">MISSAYSYYISQYGWKSNSKYDTHTKNQLKNSYGRVLKTNSQTPTYKVDFSVAAQKYAIDLKEHARQLCYIAKDLSDDKSGEMTFKKSASSSNPEAVSAEFIGDSSSDCEPLEISVSQLATHQVNTGNFLQPNQKLLKPGTYSFDLNINNLTYEFEFNVSEDENNDDVENKIARLINRSNIGLNCEVKTDSLENKGLVITSDATGISGIHSTIFSIKSDNSELINTLGMDRVSSYPYNAIFSVNGSEQYSPSNEFMLNKTFSVKLKQTTDEPVTLSLSTDDNSIADSIDELISGYNGLVNVTESDNNKIFEGNDRLKLEFSRIASKYRTTLNNNGLKVEDDGSVSVDRQTVIESAHNGTIDNIFNELNNFKAALMKKAEDISTNPMNYVNNKIVAYKNPKYAFNDPYNLSAYSGMMFNDYC</sequence>
<dbReference type="EMBL" id="JACOPD010000009">
    <property type="protein sequence ID" value="MBC5681631.1"/>
    <property type="molecule type" value="Genomic_DNA"/>
</dbReference>
<dbReference type="Proteomes" id="UP000628463">
    <property type="component" value="Unassembled WGS sequence"/>
</dbReference>
<evidence type="ECO:0000313" key="2">
    <source>
        <dbReference type="EMBL" id="MBC5681631.1"/>
    </source>
</evidence>
<organism evidence="2 3">
    <name type="scientific">Lachnospira hominis</name>
    <name type="common">ex Liu et al. 2021</name>
    <dbReference type="NCBI Taxonomy" id="2763051"/>
    <lineage>
        <taxon>Bacteria</taxon>
        <taxon>Bacillati</taxon>
        <taxon>Bacillota</taxon>
        <taxon>Clostridia</taxon>
        <taxon>Lachnospirales</taxon>
        <taxon>Lachnospiraceae</taxon>
        <taxon>Lachnospira</taxon>
    </lineage>
</organism>
<evidence type="ECO:0000313" key="3">
    <source>
        <dbReference type="Proteomes" id="UP000628463"/>
    </source>
</evidence>
<dbReference type="RefSeq" id="WP_186837295.1">
    <property type="nucleotide sequence ID" value="NZ_JACOPD010000009.1"/>
</dbReference>
<comment type="caution">
    <text evidence="2">The sequence shown here is derived from an EMBL/GenBank/DDBJ whole genome shotgun (WGS) entry which is preliminary data.</text>
</comment>
<name>A0ABR7G4G6_9FIRM</name>
<dbReference type="Pfam" id="PF07195">
    <property type="entry name" value="FliD_C"/>
    <property type="match status" value="1"/>
</dbReference>
<keyword evidence="3" id="KW-1185">Reference proteome</keyword>
<gene>
    <name evidence="2" type="ORF">H8S01_11775</name>
</gene>
<evidence type="ECO:0000259" key="1">
    <source>
        <dbReference type="Pfam" id="PF07195"/>
    </source>
</evidence>
<feature type="domain" description="Flagellar hook-associated protein 2 C-terminal" evidence="1">
    <location>
        <begin position="238"/>
        <end position="307"/>
    </location>
</feature>
<dbReference type="InterPro" id="IPR010809">
    <property type="entry name" value="FliD_C"/>
</dbReference>
<protein>
    <recommendedName>
        <fullName evidence="1">Flagellar hook-associated protein 2 C-terminal domain-containing protein</fullName>
    </recommendedName>
</protein>